<dbReference type="InterPro" id="IPR023346">
    <property type="entry name" value="Lysozyme-like_dom_sf"/>
</dbReference>
<dbReference type="InterPro" id="IPR050396">
    <property type="entry name" value="Glycosyltr_51/Transpeptidase"/>
</dbReference>
<comment type="caution">
    <text evidence="14">The sequence shown here is derived from an EMBL/GenBank/DDBJ whole genome shotgun (WGS) entry which is preliminary data.</text>
</comment>
<dbReference type="Gene3D" id="1.10.3810.10">
    <property type="entry name" value="Biosynthetic peptidoglycan transglycosylase-like"/>
    <property type="match status" value="1"/>
</dbReference>
<feature type="coiled-coil region" evidence="9">
    <location>
        <begin position="768"/>
        <end position="795"/>
    </location>
</feature>
<feature type="region of interest" description="Disordered" evidence="10">
    <location>
        <begin position="1264"/>
        <end position="1283"/>
    </location>
</feature>
<evidence type="ECO:0000313" key="14">
    <source>
        <dbReference type="EMBL" id="GBG59916.1"/>
    </source>
</evidence>
<organism evidence="14 15">
    <name type="scientific">Chara braunii</name>
    <name type="common">Braun's stonewort</name>
    <dbReference type="NCBI Taxonomy" id="69332"/>
    <lineage>
        <taxon>Eukaryota</taxon>
        <taxon>Viridiplantae</taxon>
        <taxon>Streptophyta</taxon>
        <taxon>Charophyceae</taxon>
        <taxon>Charales</taxon>
        <taxon>Characeae</taxon>
        <taxon>Chara</taxon>
    </lineage>
</organism>
<dbReference type="EC" id="2.4.99.28" evidence="7"/>
<evidence type="ECO:0000259" key="13">
    <source>
        <dbReference type="Pfam" id="PF00912"/>
    </source>
</evidence>
<feature type="compositionally biased region" description="Polar residues" evidence="10">
    <location>
        <begin position="1323"/>
        <end position="1335"/>
    </location>
</feature>
<dbReference type="OrthoDB" id="2017226at2759"/>
<feature type="compositionally biased region" description="Gly residues" evidence="10">
    <location>
        <begin position="278"/>
        <end position="287"/>
    </location>
</feature>
<keyword evidence="5" id="KW-0378">Hydrolase</keyword>
<feature type="compositionally biased region" description="Basic and acidic residues" evidence="10">
    <location>
        <begin position="750"/>
        <end position="761"/>
    </location>
</feature>
<keyword evidence="11" id="KW-0812">Transmembrane</keyword>
<dbReference type="STRING" id="69332.A0A388JQ21"/>
<evidence type="ECO:0000256" key="5">
    <source>
        <dbReference type="ARBA" id="ARBA00022801"/>
    </source>
</evidence>
<dbReference type="InterPro" id="IPR012338">
    <property type="entry name" value="Beta-lactam/transpept-like"/>
</dbReference>
<feature type="compositionally biased region" description="Basic and acidic residues" evidence="10">
    <location>
        <begin position="1440"/>
        <end position="1451"/>
    </location>
</feature>
<evidence type="ECO:0000256" key="4">
    <source>
        <dbReference type="ARBA" id="ARBA00022679"/>
    </source>
</evidence>
<comment type="catalytic activity">
    <reaction evidence="8">
        <text>[GlcNAc-(1-&gt;4)-Mur2Ac(oyl-L-Ala-gamma-D-Glu-L-Lys-D-Ala-D-Ala)](n)-di-trans,octa-cis-undecaprenyl diphosphate + beta-D-GlcNAc-(1-&gt;4)-Mur2Ac(oyl-L-Ala-gamma-D-Glu-L-Lys-D-Ala-D-Ala)-di-trans,octa-cis-undecaprenyl diphosphate = [GlcNAc-(1-&gt;4)-Mur2Ac(oyl-L-Ala-gamma-D-Glu-L-Lys-D-Ala-D-Ala)](n+1)-di-trans,octa-cis-undecaprenyl diphosphate + di-trans,octa-cis-undecaprenyl diphosphate + H(+)</text>
        <dbReference type="Rhea" id="RHEA:23708"/>
        <dbReference type="Rhea" id="RHEA-COMP:9602"/>
        <dbReference type="Rhea" id="RHEA-COMP:9603"/>
        <dbReference type="ChEBI" id="CHEBI:15378"/>
        <dbReference type="ChEBI" id="CHEBI:58405"/>
        <dbReference type="ChEBI" id="CHEBI:60033"/>
        <dbReference type="ChEBI" id="CHEBI:78435"/>
        <dbReference type="EC" id="2.4.99.28"/>
    </reaction>
</comment>
<reference evidence="14 15" key="1">
    <citation type="journal article" date="2018" name="Cell">
        <title>The Chara Genome: Secondary Complexity and Implications for Plant Terrestrialization.</title>
        <authorList>
            <person name="Nishiyama T."/>
            <person name="Sakayama H."/>
            <person name="Vries J.D."/>
            <person name="Buschmann H."/>
            <person name="Saint-Marcoux D."/>
            <person name="Ullrich K.K."/>
            <person name="Haas F.B."/>
            <person name="Vanderstraeten L."/>
            <person name="Becker D."/>
            <person name="Lang D."/>
            <person name="Vosolsobe S."/>
            <person name="Rombauts S."/>
            <person name="Wilhelmsson P.K.I."/>
            <person name="Janitza P."/>
            <person name="Kern R."/>
            <person name="Heyl A."/>
            <person name="Rumpler F."/>
            <person name="Villalobos L.I.A.C."/>
            <person name="Clay J.M."/>
            <person name="Skokan R."/>
            <person name="Toyoda A."/>
            <person name="Suzuki Y."/>
            <person name="Kagoshima H."/>
            <person name="Schijlen E."/>
            <person name="Tajeshwar N."/>
            <person name="Catarino B."/>
            <person name="Hetherington A.J."/>
            <person name="Saltykova A."/>
            <person name="Bonnot C."/>
            <person name="Breuninger H."/>
            <person name="Symeonidi A."/>
            <person name="Radhakrishnan G.V."/>
            <person name="Van Nieuwerburgh F."/>
            <person name="Deforce D."/>
            <person name="Chang C."/>
            <person name="Karol K.G."/>
            <person name="Hedrich R."/>
            <person name="Ulvskov P."/>
            <person name="Glockner G."/>
            <person name="Delwiche C.F."/>
            <person name="Petrasek J."/>
            <person name="Van de Peer Y."/>
            <person name="Friml J."/>
            <person name="Beilby M."/>
            <person name="Dolan L."/>
            <person name="Kohara Y."/>
            <person name="Sugano S."/>
            <person name="Fujiyama A."/>
            <person name="Delaux P.-M."/>
            <person name="Quint M."/>
            <person name="TheiBen G."/>
            <person name="Hagemann M."/>
            <person name="Harholt J."/>
            <person name="Dunand C."/>
            <person name="Zachgo S."/>
            <person name="Langdale J."/>
            <person name="Maumus F."/>
            <person name="Straeten D.V.D."/>
            <person name="Gould S.B."/>
            <person name="Rensing S.A."/>
        </authorList>
    </citation>
    <scope>NUCLEOTIDE SEQUENCE [LARGE SCALE GENOMIC DNA]</scope>
    <source>
        <strain evidence="14 15">S276</strain>
    </source>
</reference>
<dbReference type="Pfam" id="PF00912">
    <property type="entry name" value="Transgly"/>
    <property type="match status" value="1"/>
</dbReference>
<dbReference type="EMBL" id="BFEA01000007">
    <property type="protein sequence ID" value="GBG59916.1"/>
    <property type="molecule type" value="Genomic_DNA"/>
</dbReference>
<accession>A0A388JQ21</accession>
<evidence type="ECO:0000256" key="2">
    <source>
        <dbReference type="ARBA" id="ARBA00022670"/>
    </source>
</evidence>
<keyword evidence="15" id="KW-1185">Reference proteome</keyword>
<dbReference type="Gramene" id="GBG59916">
    <property type="protein sequence ID" value="GBG59916"/>
    <property type="gene ID" value="CBR_g66722"/>
</dbReference>
<keyword evidence="6" id="KW-0511">Multifunctional enzyme</keyword>
<feature type="region of interest" description="Disordered" evidence="10">
    <location>
        <begin position="1"/>
        <end position="22"/>
    </location>
</feature>
<feature type="domain" description="Penicillin-binding protein transpeptidase" evidence="12">
    <location>
        <begin position="799"/>
        <end position="1075"/>
    </location>
</feature>
<dbReference type="SUPFAM" id="SSF53955">
    <property type="entry name" value="Lysozyme-like"/>
    <property type="match status" value="1"/>
</dbReference>
<keyword evidence="2" id="KW-0645">Protease</keyword>
<proteinExistence type="predicted"/>
<feature type="region of interest" description="Disordered" evidence="10">
    <location>
        <begin position="130"/>
        <end position="150"/>
    </location>
</feature>
<keyword evidence="4" id="KW-0808">Transferase</keyword>
<sequence length="1586" mass="171794">MASHTAYVLPNSSGTPSPARPGVSWEAGVGGEAHVHRSHDSPLLASITKSGHPHPRQRGEHHELFCSTVVRLPGGQPSSPFVVLCGDCGDPAVVNPCRKSATAAAATAAGAQYRRCGQCAALSLSWSQASVGEDDGGDNGRGGPVRGGNRSSMICGRHVVYQKWRRKTTAAASAPPSTTSFHYLQNQQYRLPAHHQVRLAEGVFIFLLDVRLGSVILNECQNRAIPRPLTTSLIDRWEDDTWRRLCSNSRSGGKCAAADGQKVVEDRNSSTSRSSSSAGGGGGGGHTGSVSAREGAEVPVLRRKRLRVGTLALAIVFGGVGWFIHTLLSALPPDFLQRWQKLFAEQPHRPSHGRPETRGGTVLYDRHGTVIATVVQGGVTGERKTREGGGAAANQRAPLQPHEIPSYMWQAVVASEDRRFFEHKGVDPRGVSRALLSLAKSGGGSTITQQLVKNAFLTSERRWSRKLLEMLIALILERLLTKWDILHLYLNKIYWGHGVHGIEAAAALYFNKHPSMLTLGECAMLAGIIPAPELLSPYRDPSRGKKPQARALRRMVEAGFLDAGMAAAAVSEPLVLASGEAKEGTSGPWRAPYFVSEVLWQLTEKYGAEEMLRGGLQVHTTLDLPMQDLAEKILRETAAEYDRERIVSAERAYLKTRDSLEKVRKELYQKLMQRQKRKEEELAIFGLDSRYDGNAVLTGGVDGVSDSDNHSSAPPMVIPASSSGSRPVSQTVSGGGADGAGSNIRRRKLSSKEEKERETEDRNLAAAIEQLERNVEYYQSQLVELRKEIEAASNARVEGAMVCVDPNTGEVRVLVGGRDYYESPFNRATQAFRPPGSTFKPVVYLAALAEGTEKDHIIVDEPYSVGGFTPENYDRRFRGEVTVEEALIKSLNVPTVKLCAEVGVEKVCKMGRALGIEAQLPRELALSLGSCEVTPLQLATVYATIASGGIYHRPHLIVRIEDQDGRVLEDEAAKSASSGGVDRRSAAVVNEYAVSELRKLLQGVVERGTGKAARLGRPCAGKTGTTDGHRDVWFAGFTPDLTCVVWLGYDDNAPLGGVHPATGSSHAAPLWKKFMSSVHRELPVRKFQDIGKEGKHTVQGMRAFEKRSRRRTRVGLKEVRDCVKKAEPNRPWTDVWDWEKASKAWEEKEKMAEWAAERIKRSAEVKAIKERFTRSLRGAAGPPRATAERGVQWGSDVGSIVVRETEGSEEDEEEDFEEDYDFYGDGEDGLGDLQGEQAPLVQESISVSPPSLSMEAGFRRNREWDRKGGDEGVPMGAGGGRDKTGMVAEIVRTAARESVMSGRVRLGVLDDGFDGPDGLEVPITTTGGVASTGDSNRGEEGTTRKELASANRGKRDMQGRTGGLASDLEAGQQRRRGLIRQAARTSGFGVGTWRGKPASDRQDGHLRKAKEGGGATDGRDTDRSGSGSGGGSRALSGRSTEMHVKEKKDTLPSDGRALMKPGGEWCPQGVIPEAVKKSGEINDERIEGAAVGHGNDNGPNGGSSELKNRRRLNDPEEAAKDGDDHDVLSNASAEMGTDKAAMRYVGGQAAAKWLNVGRQQRQLLGNWETGNGGRPEAGTVDDERNR</sequence>
<feature type="region of interest" description="Disordered" evidence="10">
    <location>
        <begin position="1563"/>
        <end position="1586"/>
    </location>
</feature>
<feature type="compositionally biased region" description="Basic and acidic residues" evidence="10">
    <location>
        <begin position="1397"/>
        <end position="1423"/>
    </location>
</feature>
<evidence type="ECO:0000256" key="3">
    <source>
        <dbReference type="ARBA" id="ARBA00022676"/>
    </source>
</evidence>
<dbReference type="InterPro" id="IPR036950">
    <property type="entry name" value="PBP_transglycosylase"/>
</dbReference>
<keyword evidence="11" id="KW-0472">Membrane</keyword>
<evidence type="ECO:0000256" key="7">
    <source>
        <dbReference type="ARBA" id="ARBA00044770"/>
    </source>
</evidence>
<dbReference type="GO" id="GO:0008955">
    <property type="term" value="F:peptidoglycan glycosyltransferase activity"/>
    <property type="evidence" value="ECO:0007669"/>
    <property type="project" value="UniProtKB-EC"/>
</dbReference>
<dbReference type="Gene3D" id="3.40.710.10">
    <property type="entry name" value="DD-peptidase/beta-lactamase superfamily"/>
    <property type="match status" value="2"/>
</dbReference>
<evidence type="ECO:0000256" key="8">
    <source>
        <dbReference type="ARBA" id="ARBA00049902"/>
    </source>
</evidence>
<feature type="region of interest" description="Disordered" evidence="10">
    <location>
        <begin position="701"/>
        <end position="761"/>
    </location>
</feature>
<gene>
    <name evidence="14" type="ORF">CBR_g66722</name>
</gene>
<dbReference type="GO" id="GO:0006508">
    <property type="term" value="P:proteolysis"/>
    <property type="evidence" value="ECO:0007669"/>
    <property type="project" value="UniProtKB-KW"/>
</dbReference>
<dbReference type="Proteomes" id="UP000265515">
    <property type="component" value="Unassembled WGS sequence"/>
</dbReference>
<name>A0A388JQ21_CHABU</name>
<dbReference type="PANTHER" id="PTHR32282">
    <property type="entry name" value="BINDING PROTEIN TRANSPEPTIDASE, PUTATIVE-RELATED"/>
    <property type="match status" value="1"/>
</dbReference>
<dbReference type="InterPro" id="IPR001460">
    <property type="entry name" value="PCN-bd_Tpept"/>
</dbReference>
<dbReference type="SUPFAM" id="SSF56601">
    <property type="entry name" value="beta-lactamase/transpeptidase-like"/>
    <property type="match status" value="1"/>
</dbReference>
<evidence type="ECO:0000256" key="9">
    <source>
        <dbReference type="SAM" id="Coils"/>
    </source>
</evidence>
<keyword evidence="1" id="KW-0121">Carboxypeptidase</keyword>
<feature type="compositionally biased region" description="Basic and acidic residues" evidence="10">
    <location>
        <begin position="1511"/>
        <end position="1527"/>
    </location>
</feature>
<feature type="compositionally biased region" description="Polar residues" evidence="10">
    <location>
        <begin position="720"/>
        <end position="732"/>
    </location>
</feature>
<feature type="domain" description="Glycosyl transferase family 51" evidence="13">
    <location>
        <begin position="393"/>
        <end position="555"/>
    </location>
</feature>
<feature type="transmembrane region" description="Helical" evidence="11">
    <location>
        <begin position="311"/>
        <end position="331"/>
    </location>
</feature>
<keyword evidence="9" id="KW-0175">Coiled coil</keyword>
<evidence type="ECO:0000259" key="12">
    <source>
        <dbReference type="Pfam" id="PF00905"/>
    </source>
</evidence>
<dbReference type="GO" id="GO:0008658">
    <property type="term" value="F:penicillin binding"/>
    <property type="evidence" value="ECO:0007669"/>
    <property type="project" value="InterPro"/>
</dbReference>
<dbReference type="Pfam" id="PF00905">
    <property type="entry name" value="Transpeptidase"/>
    <property type="match status" value="1"/>
</dbReference>
<evidence type="ECO:0000313" key="15">
    <source>
        <dbReference type="Proteomes" id="UP000265515"/>
    </source>
</evidence>
<evidence type="ECO:0000256" key="10">
    <source>
        <dbReference type="SAM" id="MobiDB-lite"/>
    </source>
</evidence>
<evidence type="ECO:0000256" key="1">
    <source>
        <dbReference type="ARBA" id="ARBA00022645"/>
    </source>
</evidence>
<protein>
    <recommendedName>
        <fullName evidence="7">peptidoglycan glycosyltransferase</fullName>
        <ecNumber evidence="7">2.4.99.28</ecNumber>
    </recommendedName>
</protein>
<keyword evidence="3" id="KW-0328">Glycosyltransferase</keyword>
<feature type="region of interest" description="Disordered" evidence="10">
    <location>
        <begin position="1487"/>
        <end position="1539"/>
    </location>
</feature>
<feature type="region of interest" description="Disordered" evidence="10">
    <location>
        <begin position="247"/>
        <end position="296"/>
    </location>
</feature>
<dbReference type="GO" id="GO:0004180">
    <property type="term" value="F:carboxypeptidase activity"/>
    <property type="evidence" value="ECO:0007669"/>
    <property type="project" value="UniProtKB-KW"/>
</dbReference>
<dbReference type="InterPro" id="IPR001264">
    <property type="entry name" value="Glyco_trans_51"/>
</dbReference>
<evidence type="ECO:0000256" key="6">
    <source>
        <dbReference type="ARBA" id="ARBA00023268"/>
    </source>
</evidence>
<feature type="region of interest" description="Disordered" evidence="10">
    <location>
        <begin position="1319"/>
        <end position="1470"/>
    </location>
</feature>
<feature type="compositionally biased region" description="Basic and acidic residues" evidence="10">
    <location>
        <begin position="1336"/>
        <end position="1358"/>
    </location>
</feature>
<dbReference type="PANTHER" id="PTHR32282:SF33">
    <property type="entry name" value="PEPTIDOGLYCAN GLYCOSYLTRANSFERASE"/>
    <property type="match status" value="1"/>
</dbReference>
<evidence type="ECO:0000256" key="11">
    <source>
        <dbReference type="SAM" id="Phobius"/>
    </source>
</evidence>
<keyword evidence="11" id="KW-1133">Transmembrane helix</keyword>
<dbReference type="NCBIfam" id="TIGR02074">
    <property type="entry name" value="PBP_1a_fam"/>
    <property type="match status" value="1"/>
</dbReference>